<evidence type="ECO:0000256" key="2">
    <source>
        <dbReference type="ARBA" id="ARBA00023136"/>
    </source>
</evidence>
<dbReference type="InterPro" id="IPR036328">
    <property type="entry name" value="MliC_sf"/>
</dbReference>
<feature type="domain" description="C-type lysozyme inhibitor" evidence="6">
    <location>
        <begin position="36"/>
        <end position="103"/>
    </location>
</feature>
<evidence type="ECO:0000313" key="7">
    <source>
        <dbReference type="EMBL" id="RMP06705.1"/>
    </source>
</evidence>
<dbReference type="Gene3D" id="2.40.128.200">
    <property type="match status" value="1"/>
</dbReference>
<keyword evidence="3" id="KW-0564">Palmitate</keyword>
<dbReference type="InterPro" id="IPR018660">
    <property type="entry name" value="MliC"/>
</dbReference>
<dbReference type="PROSITE" id="PS51257">
    <property type="entry name" value="PROKAR_LIPOPROTEIN"/>
    <property type="match status" value="1"/>
</dbReference>
<feature type="chain" id="PRO_5018239196" description="C-type lysozyme inhibitor domain-containing protein" evidence="5">
    <location>
        <begin position="24"/>
        <end position="112"/>
    </location>
</feature>
<keyword evidence="1 5" id="KW-0732">Signal</keyword>
<dbReference type="SUPFAM" id="SSF141488">
    <property type="entry name" value="YdhA-like"/>
    <property type="match status" value="1"/>
</dbReference>
<evidence type="ECO:0000256" key="5">
    <source>
        <dbReference type="SAM" id="SignalP"/>
    </source>
</evidence>
<keyword evidence="4" id="KW-0449">Lipoprotein</keyword>
<feature type="signal peptide" evidence="5">
    <location>
        <begin position="1"/>
        <end position="23"/>
    </location>
</feature>
<evidence type="ECO:0000313" key="8">
    <source>
        <dbReference type="Proteomes" id="UP000276587"/>
    </source>
</evidence>
<dbReference type="Pfam" id="PF09864">
    <property type="entry name" value="MliC"/>
    <property type="match status" value="1"/>
</dbReference>
<organism evidence="7 8">
    <name type="scientific">Pseudomonas marginalis pv. marginalis</name>
    <dbReference type="NCBI Taxonomy" id="97473"/>
    <lineage>
        <taxon>Bacteria</taxon>
        <taxon>Pseudomonadati</taxon>
        <taxon>Pseudomonadota</taxon>
        <taxon>Gammaproteobacteria</taxon>
        <taxon>Pseudomonadales</taxon>
        <taxon>Pseudomonadaceae</taxon>
        <taxon>Pseudomonas</taxon>
    </lineage>
</organism>
<keyword evidence="2" id="KW-0472">Membrane</keyword>
<accession>A0A3M4AJY9</accession>
<evidence type="ECO:0000256" key="1">
    <source>
        <dbReference type="ARBA" id="ARBA00022729"/>
    </source>
</evidence>
<gene>
    <name evidence="7" type="ORF">ALQ29_03166</name>
</gene>
<evidence type="ECO:0000259" key="6">
    <source>
        <dbReference type="Pfam" id="PF09864"/>
    </source>
</evidence>
<proteinExistence type="predicted"/>
<name>A0A3M4AJY9_PSEMA</name>
<dbReference type="EMBL" id="RBQF01000232">
    <property type="protein sequence ID" value="RMP06705.1"/>
    <property type="molecule type" value="Genomic_DNA"/>
</dbReference>
<sequence>MAMKGVFALAALALLAGCSSMNMFNKAEPADKWTTWTCDSKAEVNWRFANQARSEVDVRLGGSDQVYRLKQEVAASGVLYANDQLAFHTKGEEGLVYWVATDDLIGRGCKAQ</sequence>
<evidence type="ECO:0000256" key="3">
    <source>
        <dbReference type="ARBA" id="ARBA00023139"/>
    </source>
</evidence>
<dbReference type="Proteomes" id="UP000276587">
    <property type="component" value="Unassembled WGS sequence"/>
</dbReference>
<comment type="caution">
    <text evidence="7">The sequence shown here is derived from an EMBL/GenBank/DDBJ whole genome shotgun (WGS) entry which is preliminary data.</text>
</comment>
<protein>
    <recommendedName>
        <fullName evidence="6">C-type lysozyme inhibitor domain-containing protein</fullName>
    </recommendedName>
</protein>
<evidence type="ECO:0000256" key="4">
    <source>
        <dbReference type="ARBA" id="ARBA00023288"/>
    </source>
</evidence>
<reference evidence="7 8" key="1">
    <citation type="submission" date="2018-08" db="EMBL/GenBank/DDBJ databases">
        <title>Recombination of ecologically and evolutionarily significant loci maintains genetic cohesion in the Pseudomonas syringae species complex.</title>
        <authorList>
            <person name="Dillon M."/>
            <person name="Thakur S."/>
            <person name="Almeida R.N.D."/>
            <person name="Weir B.S."/>
            <person name="Guttman D.S."/>
        </authorList>
    </citation>
    <scope>NUCLEOTIDE SEQUENCE [LARGE SCALE GENOMIC DNA]</scope>
    <source>
        <strain evidence="7 8">ICMP 3555</strain>
    </source>
</reference>
<dbReference type="AlphaFoldDB" id="A0A3M4AJY9"/>
<keyword evidence="8" id="KW-1185">Reference proteome</keyword>